<sequence>MKVFVPKPTSMGKAKDEVASSITWEDIENIRVRGSFPESTEFVVPEEFDRPKKTPDNVVVSTSTPSFELMPGFWKICFTIESATRDWSPPFALEDLLTLYSLKIINPNKVTLKQKPKYPIPVEGTGASESFWKTRFFFVAKDSLGEAGVLLHSGWPAGGSSEAVETLEDRDERAKVFLSISLEKRTYTPPFKAIPISSLTPASSGTDSITSVKGSTLSQADAVARLKRKRSGVLTTSNQPKPATLAKVATSTPSMPPPIIKLDLDPPPPPSTSTVNLSMPANFLSEDGLNNGIWPHAERLFFPAAFYIGSYIKFDPYVLKEL</sequence>
<dbReference type="AlphaFoldDB" id="Q20CC5"/>
<proteinExistence type="predicted"/>
<protein>
    <submittedName>
        <fullName evidence="1">Fgenesh protein 118</fullName>
    </submittedName>
</protein>
<reference evidence="1" key="1">
    <citation type="journal article" date="2006" name="Mol. Genet. Genomics">
        <title>A complete physical map of a wild beet (Beta procumbens) translocation in sugar beet.</title>
        <authorList>
            <person name="Schulte D."/>
            <person name="Cai D."/>
            <person name="Kleine M."/>
            <person name="Fan L."/>
            <person name="Wang S."/>
            <person name="Jung C."/>
        </authorList>
    </citation>
    <scope>NUCLEOTIDE SEQUENCE</scope>
</reference>
<dbReference type="EMBL" id="DQ374087">
    <property type="protein sequence ID" value="ABD83300.1"/>
    <property type="molecule type" value="Genomic_DNA"/>
</dbReference>
<evidence type="ECO:0000313" key="1">
    <source>
        <dbReference type="EMBL" id="ABD83300.1"/>
    </source>
</evidence>
<organism evidence="1">
    <name type="scientific">Beta vulgaris</name>
    <name type="common">Sugar beet</name>
    <dbReference type="NCBI Taxonomy" id="161934"/>
    <lineage>
        <taxon>Eukaryota</taxon>
        <taxon>Viridiplantae</taxon>
        <taxon>Streptophyta</taxon>
        <taxon>Embryophyta</taxon>
        <taxon>Tracheophyta</taxon>
        <taxon>Spermatophyta</taxon>
        <taxon>Magnoliopsida</taxon>
        <taxon>eudicotyledons</taxon>
        <taxon>Gunneridae</taxon>
        <taxon>Pentapetalae</taxon>
        <taxon>Caryophyllales</taxon>
        <taxon>Chenopodiaceae</taxon>
        <taxon>Betoideae</taxon>
        <taxon>Beta</taxon>
    </lineage>
</organism>
<name>Q20CC5_BETVU</name>
<accession>Q20CC5</accession>